<organism evidence="2 3">
    <name type="scientific">Parasitella parasitica</name>
    <dbReference type="NCBI Taxonomy" id="35722"/>
    <lineage>
        <taxon>Eukaryota</taxon>
        <taxon>Fungi</taxon>
        <taxon>Fungi incertae sedis</taxon>
        <taxon>Mucoromycota</taxon>
        <taxon>Mucoromycotina</taxon>
        <taxon>Mucoromycetes</taxon>
        <taxon>Mucorales</taxon>
        <taxon>Mucorineae</taxon>
        <taxon>Mucoraceae</taxon>
        <taxon>Parasitella</taxon>
    </lineage>
</organism>
<protein>
    <submittedName>
        <fullName evidence="2">Uncharacterized protein</fullName>
    </submittedName>
</protein>
<dbReference type="AlphaFoldDB" id="A0A0B7MX08"/>
<evidence type="ECO:0000256" key="1">
    <source>
        <dbReference type="SAM" id="MobiDB-lite"/>
    </source>
</evidence>
<name>A0A0B7MX08_9FUNG</name>
<sequence>LPDFSVHRQEDGNKVAGKQDQGSQAATLAIPKSNMKIIQMDGKLAGYEGSDDSNSRRNIVLYLLRTEGFSQISSEK</sequence>
<accession>A0A0B7MX08</accession>
<evidence type="ECO:0000313" key="2">
    <source>
        <dbReference type="EMBL" id="CEP07668.1"/>
    </source>
</evidence>
<gene>
    <name evidence="2" type="primary">PARPA_00976.1 scaffold 1358</name>
</gene>
<reference evidence="2 3" key="1">
    <citation type="submission" date="2014-09" db="EMBL/GenBank/DDBJ databases">
        <authorList>
            <person name="Ellenberger Sabrina"/>
        </authorList>
    </citation>
    <scope>NUCLEOTIDE SEQUENCE [LARGE SCALE GENOMIC DNA]</scope>
    <source>
        <strain evidence="2 3">CBS 412.66</strain>
    </source>
</reference>
<evidence type="ECO:0000313" key="3">
    <source>
        <dbReference type="Proteomes" id="UP000054107"/>
    </source>
</evidence>
<dbReference type="EMBL" id="LN719425">
    <property type="protein sequence ID" value="CEP07668.1"/>
    <property type="molecule type" value="Genomic_DNA"/>
</dbReference>
<feature type="non-terminal residue" evidence="2">
    <location>
        <position position="1"/>
    </location>
</feature>
<feature type="compositionally biased region" description="Basic and acidic residues" evidence="1">
    <location>
        <begin position="1"/>
        <end position="13"/>
    </location>
</feature>
<dbReference type="Proteomes" id="UP000054107">
    <property type="component" value="Unassembled WGS sequence"/>
</dbReference>
<keyword evidence="3" id="KW-1185">Reference proteome</keyword>
<feature type="region of interest" description="Disordered" evidence="1">
    <location>
        <begin position="1"/>
        <end position="28"/>
    </location>
</feature>
<proteinExistence type="predicted"/>